<reference evidence="1 2" key="1">
    <citation type="journal article" date="2016" name="Nat. Commun.">
        <title>Thousands of microbial genomes shed light on interconnected biogeochemical processes in an aquifer system.</title>
        <authorList>
            <person name="Anantharaman K."/>
            <person name="Brown C.T."/>
            <person name="Hug L.A."/>
            <person name="Sharon I."/>
            <person name="Castelle C.J."/>
            <person name="Probst A.J."/>
            <person name="Thomas B.C."/>
            <person name="Singh A."/>
            <person name="Wilkins M.J."/>
            <person name="Karaoz U."/>
            <person name="Brodie E.L."/>
            <person name="Williams K.H."/>
            <person name="Hubbard S.S."/>
            <person name="Banfield J.F."/>
        </authorList>
    </citation>
    <scope>NUCLEOTIDE SEQUENCE [LARGE SCALE GENOMIC DNA]</scope>
    <source>
        <strain evidence="2">RIFCSPLOWO2_12_FULL_64_10</strain>
    </source>
</reference>
<gene>
    <name evidence="1" type="ORF">A3F84_18365</name>
</gene>
<dbReference type="Pfam" id="PF13689">
    <property type="entry name" value="DUF4154"/>
    <property type="match status" value="1"/>
</dbReference>
<dbReference type="EMBL" id="MFKF01000159">
    <property type="protein sequence ID" value="OGG52063.1"/>
    <property type="molecule type" value="Genomic_DNA"/>
</dbReference>
<dbReference type="AlphaFoldDB" id="A0A1F6CSD8"/>
<dbReference type="InterPro" id="IPR025293">
    <property type="entry name" value="YfiR/HmsC-like"/>
</dbReference>
<evidence type="ECO:0000313" key="1">
    <source>
        <dbReference type="EMBL" id="OGG52063.1"/>
    </source>
</evidence>
<evidence type="ECO:0000313" key="2">
    <source>
        <dbReference type="Proteomes" id="UP000178606"/>
    </source>
</evidence>
<dbReference type="Proteomes" id="UP000178606">
    <property type="component" value="Unassembled WGS sequence"/>
</dbReference>
<comment type="caution">
    <text evidence="1">The sequence shown here is derived from an EMBL/GenBank/DDBJ whole genome shotgun (WGS) entry which is preliminary data.</text>
</comment>
<accession>A0A1F6CSD8</accession>
<sequence length="181" mass="19525">MALLVAACLAAGHAPDARAQEAAPSEYQVKAAFLYNFAKFVEWPTEAFQDATSPFVIGVLGNDPFEGALDQTVRGKKVNGRAMAVRRLKEEALGGCHILFISASEKRPLWQILGCLKGSSVLTVGEMESFTQAGGIVNFVMKEGRVRFEINADGAERARLRVSSKLLALAKVVRDGKIGKD</sequence>
<evidence type="ECO:0008006" key="3">
    <source>
        <dbReference type="Google" id="ProtNLM"/>
    </source>
</evidence>
<protein>
    <recommendedName>
        <fullName evidence="3">DUF4154 domain-containing protein</fullName>
    </recommendedName>
</protein>
<name>A0A1F6CSD8_HANXR</name>
<proteinExistence type="predicted"/>
<organism evidence="1 2">
    <name type="scientific">Handelsmanbacteria sp. (strain RIFCSPLOWO2_12_FULL_64_10)</name>
    <dbReference type="NCBI Taxonomy" id="1817868"/>
    <lineage>
        <taxon>Bacteria</taxon>
        <taxon>Candidatus Handelsmaniibacteriota</taxon>
    </lineage>
</organism>